<sequence>MRFTRETHPSPRLRSADVVVIGAGVSGLTAAALLAAGGARVQVLERHTVPGGCASFYQRGGYRFDVGATLVGGFGPRGVHRLLFERLRVALEAIPVEPSMIVHLPDGDVVRWGDERWRGERIGAFSTASEPFWKVQERIADAAWSFSTRFPALPQDAVSIGALVRAASPALAPAAGALGKTVGDLIPADAPPRLRTFLDAQLLITAQADAASTDLAYGATALDMAREGTYHLPGGIGDIATALARAVRRYGGEIAYGVAAEAVATERGRVTGVRLADGSTIAAPQVVAAVPVWDLVRLTGAAGRLAEEAAALPQRWGAFTAYLGVPAGVGDGGALHHQVVLDAGAPPGEGNTAFVSFSAEGERMRSRGGGRALTLSTHTDVARWERAARDGTAGALTQAYAQRLRAALERAVPGAWDAATVREFGTPATFARYTGRHRGLVGGVPQTPAYANLRALGHRTGIVGLFRCGDTVFPGQSTVGASLSGVAAARAAGARI</sequence>
<accession>A0AAN1XUL0</accession>
<dbReference type="PANTHER" id="PTHR46313">
    <property type="match status" value="1"/>
</dbReference>
<keyword evidence="2" id="KW-1185">Reference proteome</keyword>
<name>A0AAN1XUL0_UNVUL</name>
<dbReference type="Proteomes" id="UP001317532">
    <property type="component" value="Chromosome"/>
</dbReference>
<protein>
    <submittedName>
        <fullName evidence="1">C-3',4' desaturase CrtD</fullName>
    </submittedName>
</protein>
<dbReference type="GO" id="GO:0016116">
    <property type="term" value="P:carotenoid metabolic process"/>
    <property type="evidence" value="ECO:0007669"/>
    <property type="project" value="InterPro"/>
</dbReference>
<dbReference type="InterPro" id="IPR045892">
    <property type="entry name" value="CrtISO-like"/>
</dbReference>
<dbReference type="GO" id="GO:0005092">
    <property type="term" value="F:GDP-dissociation inhibitor activity"/>
    <property type="evidence" value="ECO:0007669"/>
    <property type="project" value="InterPro"/>
</dbReference>
<organism evidence="1 2">
    <name type="scientific">Vulcanimicrobium alpinum</name>
    <dbReference type="NCBI Taxonomy" id="3016050"/>
    <lineage>
        <taxon>Bacteria</taxon>
        <taxon>Bacillati</taxon>
        <taxon>Vulcanimicrobiota</taxon>
        <taxon>Vulcanimicrobiia</taxon>
        <taxon>Vulcanimicrobiales</taxon>
        <taxon>Vulcanimicrobiaceae</taxon>
        <taxon>Vulcanimicrobium</taxon>
    </lineage>
</organism>
<gene>
    <name evidence="1" type="ORF">WPS_10370</name>
</gene>
<dbReference type="GO" id="GO:0007264">
    <property type="term" value="P:small GTPase-mediated signal transduction"/>
    <property type="evidence" value="ECO:0007669"/>
    <property type="project" value="InterPro"/>
</dbReference>
<reference evidence="1 2" key="1">
    <citation type="journal article" date="2022" name="ISME Commun">
        <title>Vulcanimicrobium alpinus gen. nov. sp. nov., the first cultivated representative of the candidate phylum 'Eremiobacterota', is a metabolically versatile aerobic anoxygenic phototroph.</title>
        <authorList>
            <person name="Yabe S."/>
            <person name="Muto K."/>
            <person name="Abe K."/>
            <person name="Yokota A."/>
            <person name="Staudigel H."/>
            <person name="Tebo B.M."/>
        </authorList>
    </citation>
    <scope>NUCLEOTIDE SEQUENCE [LARGE SCALE GENOMIC DNA]</scope>
    <source>
        <strain evidence="1 2">WC8-2</strain>
    </source>
</reference>
<dbReference type="PANTHER" id="PTHR46313:SF3">
    <property type="entry name" value="PROLYCOPENE ISOMERASE, CHLOROPLASTIC"/>
    <property type="match status" value="1"/>
</dbReference>
<dbReference type="Pfam" id="PF13450">
    <property type="entry name" value="NAD_binding_8"/>
    <property type="match status" value="1"/>
</dbReference>
<evidence type="ECO:0000313" key="2">
    <source>
        <dbReference type="Proteomes" id="UP001317532"/>
    </source>
</evidence>
<dbReference type="EMBL" id="AP025523">
    <property type="protein sequence ID" value="BDE05761.1"/>
    <property type="molecule type" value="Genomic_DNA"/>
</dbReference>
<evidence type="ECO:0000313" key="1">
    <source>
        <dbReference type="EMBL" id="BDE05761.1"/>
    </source>
</evidence>
<dbReference type="SUPFAM" id="SSF51905">
    <property type="entry name" value="FAD/NAD(P)-binding domain"/>
    <property type="match status" value="1"/>
</dbReference>
<dbReference type="Gene3D" id="3.50.50.60">
    <property type="entry name" value="FAD/NAD(P)-binding domain"/>
    <property type="match status" value="2"/>
</dbReference>
<dbReference type="AlphaFoldDB" id="A0AAN1XUL0"/>
<dbReference type="RefSeq" id="WP_317996783.1">
    <property type="nucleotide sequence ID" value="NZ_AP025523.1"/>
</dbReference>
<proteinExistence type="predicted"/>
<dbReference type="PRINTS" id="PR00891">
    <property type="entry name" value="RABGDIREP"/>
</dbReference>
<dbReference type="InterPro" id="IPR018203">
    <property type="entry name" value="GDP_dissociation_inhibitor"/>
</dbReference>
<dbReference type="InterPro" id="IPR036188">
    <property type="entry name" value="FAD/NAD-bd_sf"/>
</dbReference>
<dbReference type="KEGG" id="vab:WPS_10370"/>